<protein>
    <submittedName>
        <fullName evidence="1">Uncharacterized protein</fullName>
    </submittedName>
</protein>
<comment type="caution">
    <text evidence="1">The sequence shown here is derived from an EMBL/GenBank/DDBJ whole genome shotgun (WGS) entry which is preliminary data.</text>
</comment>
<accession>A0A0W0FC96</accession>
<evidence type="ECO:0000313" key="1">
    <source>
        <dbReference type="EMBL" id="KTB33873.1"/>
    </source>
</evidence>
<name>A0A0W0FC96_MONRR</name>
<gene>
    <name evidence="1" type="ORF">WG66_13549</name>
</gene>
<evidence type="ECO:0000313" key="2">
    <source>
        <dbReference type="Proteomes" id="UP000054988"/>
    </source>
</evidence>
<reference evidence="1 2" key="1">
    <citation type="submission" date="2015-12" db="EMBL/GenBank/DDBJ databases">
        <title>Draft genome sequence of Moniliophthora roreri, the causal agent of frosty pod rot of cacao.</title>
        <authorList>
            <person name="Aime M.C."/>
            <person name="Diaz-Valderrama J.R."/>
            <person name="Kijpornyongpan T."/>
            <person name="Phillips-Mora W."/>
        </authorList>
    </citation>
    <scope>NUCLEOTIDE SEQUENCE [LARGE SCALE GENOMIC DNA]</scope>
    <source>
        <strain evidence="1 2">MCA 2952</strain>
    </source>
</reference>
<dbReference type="EMBL" id="LATX01002128">
    <property type="protein sequence ID" value="KTB33873.1"/>
    <property type="molecule type" value="Genomic_DNA"/>
</dbReference>
<dbReference type="Proteomes" id="UP000054988">
    <property type="component" value="Unassembled WGS sequence"/>
</dbReference>
<organism evidence="1 2">
    <name type="scientific">Moniliophthora roreri</name>
    <name type="common">Frosty pod rot fungus</name>
    <name type="synonym">Monilia roreri</name>
    <dbReference type="NCBI Taxonomy" id="221103"/>
    <lineage>
        <taxon>Eukaryota</taxon>
        <taxon>Fungi</taxon>
        <taxon>Dikarya</taxon>
        <taxon>Basidiomycota</taxon>
        <taxon>Agaricomycotina</taxon>
        <taxon>Agaricomycetes</taxon>
        <taxon>Agaricomycetidae</taxon>
        <taxon>Agaricales</taxon>
        <taxon>Marasmiineae</taxon>
        <taxon>Marasmiaceae</taxon>
        <taxon>Moniliophthora</taxon>
    </lineage>
</organism>
<proteinExistence type="predicted"/>
<sequence length="9" mass="1167">MHAQKFRIH</sequence>